<feature type="transmembrane region" description="Helical" evidence="5">
    <location>
        <begin position="78"/>
        <end position="96"/>
    </location>
</feature>
<dbReference type="GO" id="GO:0005506">
    <property type="term" value="F:iron ion binding"/>
    <property type="evidence" value="ECO:0007669"/>
    <property type="project" value="InterPro"/>
</dbReference>
<dbReference type="EMBL" id="BGPR01005306">
    <property type="protein sequence ID" value="GBN08928.1"/>
    <property type="molecule type" value="Genomic_DNA"/>
</dbReference>
<evidence type="ECO:0000256" key="2">
    <source>
        <dbReference type="ARBA" id="ARBA00022692"/>
    </source>
</evidence>
<dbReference type="Pfam" id="PF04116">
    <property type="entry name" value="FA_hydroxylase"/>
    <property type="match status" value="1"/>
</dbReference>
<evidence type="ECO:0000313" key="7">
    <source>
        <dbReference type="EMBL" id="GBN08928.1"/>
    </source>
</evidence>
<keyword evidence="8" id="KW-1185">Reference proteome</keyword>
<evidence type="ECO:0000313" key="8">
    <source>
        <dbReference type="Proteomes" id="UP000499080"/>
    </source>
</evidence>
<dbReference type="Proteomes" id="UP000499080">
    <property type="component" value="Unassembled WGS sequence"/>
</dbReference>
<dbReference type="InterPro" id="IPR050307">
    <property type="entry name" value="Sterol_Desaturase_Related"/>
</dbReference>
<keyword evidence="2 5" id="KW-0812">Transmembrane</keyword>
<keyword evidence="3 5" id="KW-1133">Transmembrane helix</keyword>
<organism evidence="7 8">
    <name type="scientific">Araneus ventricosus</name>
    <name type="common">Orbweaver spider</name>
    <name type="synonym">Epeira ventricosa</name>
    <dbReference type="NCBI Taxonomy" id="182803"/>
    <lineage>
        <taxon>Eukaryota</taxon>
        <taxon>Metazoa</taxon>
        <taxon>Ecdysozoa</taxon>
        <taxon>Arthropoda</taxon>
        <taxon>Chelicerata</taxon>
        <taxon>Arachnida</taxon>
        <taxon>Araneae</taxon>
        <taxon>Araneomorphae</taxon>
        <taxon>Entelegynae</taxon>
        <taxon>Araneoidea</taxon>
        <taxon>Araneidae</taxon>
        <taxon>Araneus</taxon>
    </lineage>
</organism>
<comment type="caution">
    <text evidence="7">The sequence shown here is derived from an EMBL/GenBank/DDBJ whole genome shotgun (WGS) entry which is preliminary data.</text>
</comment>
<dbReference type="GO" id="GO:0008610">
    <property type="term" value="P:lipid biosynthetic process"/>
    <property type="evidence" value="ECO:0007669"/>
    <property type="project" value="InterPro"/>
</dbReference>
<sequence>MVKNRRKILKFYPLDHGGLPWRLLHQPSFYKQIHKVHHEWTAPISISALYGHPVEYIFSILATASIGPLLLGSHVATIWLWFSFVLASTLIAHSGYSYPFPASPTAHDIHHSKINANFGLWGIMDRIVGTDYKSNCKMAD</sequence>
<proteinExistence type="predicted"/>
<evidence type="ECO:0000259" key="6">
    <source>
        <dbReference type="Pfam" id="PF04116"/>
    </source>
</evidence>
<gene>
    <name evidence="7" type="primary">FAXDC2_14</name>
    <name evidence="7" type="ORF">AVEN_132130_1</name>
</gene>
<dbReference type="GO" id="GO:0016020">
    <property type="term" value="C:membrane"/>
    <property type="evidence" value="ECO:0007669"/>
    <property type="project" value="UniProtKB-SubCell"/>
</dbReference>
<evidence type="ECO:0000256" key="3">
    <source>
        <dbReference type="ARBA" id="ARBA00022989"/>
    </source>
</evidence>
<dbReference type="GO" id="GO:0016491">
    <property type="term" value="F:oxidoreductase activity"/>
    <property type="evidence" value="ECO:0007669"/>
    <property type="project" value="InterPro"/>
</dbReference>
<dbReference type="InterPro" id="IPR006694">
    <property type="entry name" value="Fatty_acid_hydroxylase"/>
</dbReference>
<evidence type="ECO:0000256" key="5">
    <source>
        <dbReference type="SAM" id="Phobius"/>
    </source>
</evidence>
<accession>A0A4Y2L2V3</accession>
<keyword evidence="4 5" id="KW-0472">Membrane</keyword>
<evidence type="ECO:0000256" key="1">
    <source>
        <dbReference type="ARBA" id="ARBA00004370"/>
    </source>
</evidence>
<dbReference type="PANTHER" id="PTHR11863">
    <property type="entry name" value="STEROL DESATURASE"/>
    <property type="match status" value="1"/>
</dbReference>
<dbReference type="AlphaFoldDB" id="A0A4Y2L2V3"/>
<reference evidence="7 8" key="1">
    <citation type="journal article" date="2019" name="Sci. Rep.">
        <title>Orb-weaving spider Araneus ventricosus genome elucidates the spidroin gene catalogue.</title>
        <authorList>
            <person name="Kono N."/>
            <person name="Nakamura H."/>
            <person name="Ohtoshi R."/>
            <person name="Moran D.A.P."/>
            <person name="Shinohara A."/>
            <person name="Yoshida Y."/>
            <person name="Fujiwara M."/>
            <person name="Mori M."/>
            <person name="Tomita M."/>
            <person name="Arakawa K."/>
        </authorList>
    </citation>
    <scope>NUCLEOTIDE SEQUENCE [LARGE SCALE GENOMIC DNA]</scope>
</reference>
<name>A0A4Y2L2V3_ARAVE</name>
<protein>
    <submittedName>
        <fullName evidence="7">Fatty acid hydroxylase domain-containing protein 2</fullName>
    </submittedName>
</protein>
<feature type="domain" description="Fatty acid hydroxylase" evidence="6">
    <location>
        <begin position="22"/>
        <end position="130"/>
    </location>
</feature>
<dbReference type="OrthoDB" id="408954at2759"/>
<comment type="subcellular location">
    <subcellularLocation>
        <location evidence="1">Membrane</location>
    </subcellularLocation>
</comment>
<evidence type="ECO:0000256" key="4">
    <source>
        <dbReference type="ARBA" id="ARBA00023136"/>
    </source>
</evidence>